<dbReference type="InterPro" id="IPR050625">
    <property type="entry name" value="ParA/MinD_ATPase"/>
</dbReference>
<dbReference type="InterPro" id="IPR001789">
    <property type="entry name" value="Sig_transdc_resp-reg_receiver"/>
</dbReference>
<dbReference type="PANTHER" id="PTHR43384">
    <property type="entry name" value="SEPTUM SITE-DETERMINING PROTEIN MIND HOMOLOG, CHLOROPLASTIC-RELATED"/>
    <property type="match status" value="1"/>
</dbReference>
<gene>
    <name evidence="3" type="ORF">U0042_05840</name>
</gene>
<dbReference type="Gene3D" id="3.40.50.300">
    <property type="entry name" value="P-loop containing nucleotide triphosphate hydrolases"/>
    <property type="match status" value="1"/>
</dbReference>
<protein>
    <submittedName>
        <fullName evidence="3">AAA family ATPase</fullName>
    </submittedName>
</protein>
<dbReference type="SUPFAM" id="SSF52540">
    <property type="entry name" value="P-loop containing nucleoside triphosphate hydrolases"/>
    <property type="match status" value="1"/>
</dbReference>
<feature type="domain" description="Response regulatory" evidence="2">
    <location>
        <begin position="3"/>
        <end position="120"/>
    </location>
</feature>
<dbReference type="Proteomes" id="UP001325479">
    <property type="component" value="Chromosome"/>
</dbReference>
<keyword evidence="4" id="KW-1185">Reference proteome</keyword>
<dbReference type="PROSITE" id="PS50110">
    <property type="entry name" value="RESPONSE_REGULATORY"/>
    <property type="match status" value="1"/>
</dbReference>
<reference evidence="3 4" key="1">
    <citation type="submission" date="2023-12" db="EMBL/GenBank/DDBJ databases">
        <title>Genome sequencing and assembly of bacterial species from a model synthetic community.</title>
        <authorList>
            <person name="Hogle S.L."/>
        </authorList>
    </citation>
    <scope>NUCLEOTIDE SEQUENCE [LARGE SCALE GENOMIC DNA]</scope>
    <source>
        <strain evidence="3 4">HAMBI 2494</strain>
    </source>
</reference>
<keyword evidence="1" id="KW-0597">Phosphoprotein</keyword>
<dbReference type="SUPFAM" id="SSF52172">
    <property type="entry name" value="CheY-like"/>
    <property type="match status" value="1"/>
</dbReference>
<dbReference type="InterPro" id="IPR011006">
    <property type="entry name" value="CheY-like_superfamily"/>
</dbReference>
<dbReference type="RefSeq" id="WP_114815228.1">
    <property type="nucleotide sequence ID" value="NZ_CP139965.1"/>
</dbReference>
<dbReference type="InterPro" id="IPR027417">
    <property type="entry name" value="P-loop_NTPase"/>
</dbReference>
<dbReference type="InterPro" id="IPR002586">
    <property type="entry name" value="CobQ/CobB/MinD/ParA_Nub-bd_dom"/>
</dbReference>
<evidence type="ECO:0000256" key="1">
    <source>
        <dbReference type="PROSITE-ProRule" id="PRU00169"/>
    </source>
</evidence>
<dbReference type="Gene3D" id="3.40.50.2300">
    <property type="match status" value="1"/>
</dbReference>
<evidence type="ECO:0000313" key="3">
    <source>
        <dbReference type="EMBL" id="WQD79225.1"/>
    </source>
</evidence>
<dbReference type="Pfam" id="PF01656">
    <property type="entry name" value="CbiA"/>
    <property type="match status" value="1"/>
</dbReference>
<feature type="modified residue" description="4-aspartylphosphate" evidence="1">
    <location>
        <position position="55"/>
    </location>
</feature>
<dbReference type="PANTHER" id="PTHR43384:SF13">
    <property type="entry name" value="SLR0110 PROTEIN"/>
    <property type="match status" value="1"/>
</dbReference>
<evidence type="ECO:0000259" key="2">
    <source>
        <dbReference type="PROSITE" id="PS50110"/>
    </source>
</evidence>
<proteinExistence type="predicted"/>
<sequence length="417" mass="45107">MMNILVTSEDAARLAQIARLAGDCGSYRITRASGKPSQLEGRAEGLDAFDALLVDAGTLQAAELAVIERLCREHPGLTCILITADASPQTLIEAMRAGVRDVLGWPLERQTLAEALERAAAQRPARNAGDTHDTQFLSFISCKGGTGTSLIAGNVAWEIAQMRDKRVLLVDLNQQFGDAAFLVTDETPPSTLPQMCAQVERMDGAFFDASVLRLSDNFHVLAGAGDPVKSAEIREDGLEWILGVAAPRYDFVILDLGVAINRLSMIALDLSEQIHLVLHANMPHVRAARRLQEILVSLGYPVDRMRLILNRYARSGERARAALEEVLGLRAWQAIPEDESVVTEAINQGLPVSKLARNSSVARSLQRYASQIVETARPGNQAAARGEPLFARLLGRGAAPKATTGVPPKATPKLRTM</sequence>
<name>A0ABZ0WPP1_9BURK</name>
<organism evidence="3 4">
    <name type="scientific">Paraburkholderia kururiensis</name>
    <dbReference type="NCBI Taxonomy" id="984307"/>
    <lineage>
        <taxon>Bacteria</taxon>
        <taxon>Pseudomonadati</taxon>
        <taxon>Pseudomonadota</taxon>
        <taxon>Betaproteobacteria</taxon>
        <taxon>Burkholderiales</taxon>
        <taxon>Burkholderiaceae</taxon>
        <taxon>Paraburkholderia</taxon>
    </lineage>
</organism>
<accession>A0ABZ0WPP1</accession>
<evidence type="ECO:0000313" key="4">
    <source>
        <dbReference type="Proteomes" id="UP001325479"/>
    </source>
</evidence>
<dbReference type="EMBL" id="CP139965">
    <property type="protein sequence ID" value="WQD79225.1"/>
    <property type="molecule type" value="Genomic_DNA"/>
</dbReference>